<proteinExistence type="predicted"/>
<dbReference type="InterPro" id="IPR021219">
    <property type="entry name" value="DUF2703"/>
</dbReference>
<comment type="caution">
    <text evidence="1">The sequence shown here is derived from an EMBL/GenBank/DDBJ whole genome shotgun (WGS) entry which is preliminary data.</text>
</comment>
<reference evidence="1 2" key="1">
    <citation type="submission" date="2013-11" db="EMBL/GenBank/DDBJ databases">
        <title>Metagenomic analysis of a methanogenic consortium involved in long chain n-alkane degradation.</title>
        <authorList>
            <person name="Davidova I.A."/>
            <person name="Callaghan A.V."/>
            <person name="Wawrik B."/>
            <person name="Pruitt S."/>
            <person name="Marks C."/>
            <person name="Duncan K.E."/>
            <person name="Suflita J.M."/>
        </authorList>
    </citation>
    <scope>NUCLEOTIDE SEQUENCE [LARGE SCALE GENOMIC DNA]</scope>
    <source>
        <strain evidence="1 2">SPR</strain>
    </source>
</reference>
<dbReference type="InParanoid" id="A0A0D2JBL2"/>
<protein>
    <submittedName>
        <fullName evidence="1">Uncharacterized protein</fullName>
    </submittedName>
</protein>
<organism evidence="1 2">
    <name type="scientific">Dethiosulfatarculus sandiegensis</name>
    <dbReference type="NCBI Taxonomy" id="1429043"/>
    <lineage>
        <taxon>Bacteria</taxon>
        <taxon>Pseudomonadati</taxon>
        <taxon>Thermodesulfobacteriota</taxon>
        <taxon>Desulfarculia</taxon>
        <taxon>Desulfarculales</taxon>
        <taxon>Desulfarculaceae</taxon>
        <taxon>Dethiosulfatarculus</taxon>
    </lineage>
</organism>
<name>A0A0D2JBL2_9BACT</name>
<dbReference type="STRING" id="1429043.X474_15465"/>
<dbReference type="AlphaFoldDB" id="A0A0D2JBL2"/>
<evidence type="ECO:0000313" key="2">
    <source>
        <dbReference type="Proteomes" id="UP000032233"/>
    </source>
</evidence>
<accession>A0A0D2JBL2</accession>
<evidence type="ECO:0000313" key="1">
    <source>
        <dbReference type="EMBL" id="KIX13151.1"/>
    </source>
</evidence>
<sequence>MTKKGFIESNQVLLNGKPLEKILPQAAKSEICCSSCKNLPGLRTLCQTIWHQGKTYEAIPPDLIPEAA</sequence>
<dbReference type="EMBL" id="AZAC01000018">
    <property type="protein sequence ID" value="KIX13151.1"/>
    <property type="molecule type" value="Genomic_DNA"/>
</dbReference>
<dbReference type="Pfam" id="PF10865">
    <property type="entry name" value="DUF2703"/>
    <property type="match status" value="1"/>
</dbReference>
<keyword evidence="2" id="KW-1185">Reference proteome</keyword>
<gene>
    <name evidence="1" type="ORF">X474_15465</name>
</gene>
<dbReference type="Proteomes" id="UP000032233">
    <property type="component" value="Unassembled WGS sequence"/>
</dbReference>